<organism evidence="4">
    <name type="scientific">mine drainage metagenome</name>
    <dbReference type="NCBI Taxonomy" id="410659"/>
    <lineage>
        <taxon>unclassified sequences</taxon>
        <taxon>metagenomes</taxon>
        <taxon>ecological metagenomes</taxon>
    </lineage>
</organism>
<accession>A0A1J5SHJ8</accession>
<dbReference type="EMBL" id="MLJW01000087">
    <property type="protein sequence ID" value="OIR01172.1"/>
    <property type="molecule type" value="Genomic_DNA"/>
</dbReference>
<dbReference type="Pfam" id="PF00534">
    <property type="entry name" value="Glycos_transf_1"/>
    <property type="match status" value="1"/>
</dbReference>
<gene>
    <name evidence="4" type="ORF">GALL_168060</name>
</gene>
<protein>
    <submittedName>
        <fullName evidence="4">Glycosyl transferases group 1</fullName>
    </submittedName>
</protein>
<dbReference type="Gene3D" id="3.40.50.2000">
    <property type="entry name" value="Glycogen Phosphorylase B"/>
    <property type="match status" value="1"/>
</dbReference>
<dbReference type="PANTHER" id="PTHR12526">
    <property type="entry name" value="GLYCOSYLTRANSFERASE"/>
    <property type="match status" value="1"/>
</dbReference>
<dbReference type="SUPFAM" id="SSF53756">
    <property type="entry name" value="UDP-Glycosyltransferase/glycogen phosphorylase"/>
    <property type="match status" value="1"/>
</dbReference>
<dbReference type="PANTHER" id="PTHR12526:SF629">
    <property type="entry name" value="TEICHURONIC ACID BIOSYNTHESIS GLYCOSYLTRANSFERASE TUAH-RELATED"/>
    <property type="match status" value="1"/>
</dbReference>
<evidence type="ECO:0000256" key="1">
    <source>
        <dbReference type="ARBA" id="ARBA00022676"/>
    </source>
</evidence>
<evidence type="ECO:0000313" key="4">
    <source>
        <dbReference type="EMBL" id="OIR01172.1"/>
    </source>
</evidence>
<name>A0A1J5SHJ8_9ZZZZ</name>
<dbReference type="GO" id="GO:0016757">
    <property type="term" value="F:glycosyltransferase activity"/>
    <property type="evidence" value="ECO:0007669"/>
    <property type="project" value="UniProtKB-KW"/>
</dbReference>
<dbReference type="AlphaFoldDB" id="A0A1J5SHJ8"/>
<evidence type="ECO:0000256" key="2">
    <source>
        <dbReference type="ARBA" id="ARBA00022679"/>
    </source>
</evidence>
<evidence type="ECO:0000259" key="3">
    <source>
        <dbReference type="Pfam" id="PF00534"/>
    </source>
</evidence>
<comment type="caution">
    <text evidence="4">The sequence shown here is derived from an EMBL/GenBank/DDBJ whole genome shotgun (WGS) entry which is preliminary data.</text>
</comment>
<keyword evidence="2 4" id="KW-0808">Transferase</keyword>
<sequence length="348" mass="40548">MQRICNSLAKDDFEVLLVGRSLKDSILLKKTNYSQKRLKCFFNKGLSFYVEYNLKLFFFLLFQKVDLICAIDLDTILPCYFVSVFRNKKRVYDAHELFTEQKEIITRPFIHSVWLMIEKFAVPKFKQGYTVNQFIQIEFKKRYGVEYEVIRNLPAKTQPNNSPSSKSFIIYQGAVNEGRCFETLIPAMKKMEIKLIICGKGNFFAQVKKLTEENNVADKVELKGYVSPDELSQLTPHAKFGLTLFESTGLNQYQSLSNRFFDYIMAGIPQVCVDFPEYKKINDEFDIALMVENTEADTLAAAMNNLLNDAVVYERLKQNCLQAREILNWENEETKLKTFWKNICTSLH</sequence>
<reference evidence="4" key="1">
    <citation type="submission" date="2016-10" db="EMBL/GenBank/DDBJ databases">
        <title>Sequence of Gallionella enrichment culture.</title>
        <authorList>
            <person name="Poehlein A."/>
            <person name="Muehling M."/>
            <person name="Daniel R."/>
        </authorList>
    </citation>
    <scope>NUCLEOTIDE SEQUENCE</scope>
</reference>
<proteinExistence type="predicted"/>
<keyword evidence="1" id="KW-0328">Glycosyltransferase</keyword>
<dbReference type="InterPro" id="IPR001296">
    <property type="entry name" value="Glyco_trans_1"/>
</dbReference>
<feature type="domain" description="Glycosyl transferase family 1" evidence="3">
    <location>
        <begin position="158"/>
        <end position="319"/>
    </location>
</feature>